<reference evidence="1 2" key="1">
    <citation type="submission" date="2024-10" db="EMBL/GenBank/DDBJ databases">
        <title>The Natural Products Discovery Center: Release of the First 8490 Sequenced Strains for Exploring Actinobacteria Biosynthetic Diversity.</title>
        <authorList>
            <person name="Kalkreuter E."/>
            <person name="Kautsar S.A."/>
            <person name="Yang D."/>
            <person name="Bader C.D."/>
            <person name="Teijaro C.N."/>
            <person name="Fluegel L."/>
            <person name="Davis C.M."/>
            <person name="Simpson J.R."/>
            <person name="Lauterbach L."/>
            <person name="Steele A.D."/>
            <person name="Gui C."/>
            <person name="Meng S."/>
            <person name="Li G."/>
            <person name="Viehrig K."/>
            <person name="Ye F."/>
            <person name="Su P."/>
            <person name="Kiefer A.F."/>
            <person name="Nichols A."/>
            <person name="Cepeda A.J."/>
            <person name="Yan W."/>
            <person name="Fan B."/>
            <person name="Jiang Y."/>
            <person name="Adhikari A."/>
            <person name="Zheng C.-J."/>
            <person name="Schuster L."/>
            <person name="Cowan T.M."/>
            <person name="Smanski M.J."/>
            <person name="Chevrette M.G."/>
            <person name="De Carvalho L.P.S."/>
            <person name="Shen B."/>
        </authorList>
    </citation>
    <scope>NUCLEOTIDE SEQUENCE [LARGE SCALE GENOMIC DNA]</scope>
    <source>
        <strain evidence="1 2">NPDC048320</strain>
    </source>
</reference>
<protein>
    <submittedName>
        <fullName evidence="1">Uncharacterized protein</fullName>
    </submittedName>
</protein>
<comment type="caution">
    <text evidence="1">The sequence shown here is derived from an EMBL/GenBank/DDBJ whole genome shotgun (WGS) entry which is preliminary data.</text>
</comment>
<dbReference type="EMBL" id="JBICYV010000021">
    <property type="protein sequence ID" value="MFG3015630.1"/>
    <property type="molecule type" value="Genomic_DNA"/>
</dbReference>
<organism evidence="1 2">
    <name type="scientific">Streptomyces cinerochromogenes</name>
    <dbReference type="NCBI Taxonomy" id="66422"/>
    <lineage>
        <taxon>Bacteria</taxon>
        <taxon>Bacillati</taxon>
        <taxon>Actinomycetota</taxon>
        <taxon>Actinomycetes</taxon>
        <taxon>Kitasatosporales</taxon>
        <taxon>Streptomycetaceae</taxon>
        <taxon>Streptomyces</taxon>
    </lineage>
</organism>
<dbReference type="RefSeq" id="WP_388313738.1">
    <property type="nucleotide sequence ID" value="NZ_JBIBCC010000001.1"/>
</dbReference>
<sequence>MNMLSSGIQLKGVGAGGRVSPRPARATLVIEDLDAVADHTVALSTFCIQAEAAVPAPARRAGRLDA</sequence>
<accession>A0ABW7BEL8</accession>
<keyword evidence="2" id="KW-1185">Reference proteome</keyword>
<name>A0ABW7BEL8_9ACTN</name>
<evidence type="ECO:0000313" key="2">
    <source>
        <dbReference type="Proteomes" id="UP001604267"/>
    </source>
</evidence>
<dbReference type="Proteomes" id="UP001604267">
    <property type="component" value="Unassembled WGS sequence"/>
</dbReference>
<gene>
    <name evidence="1" type="ORF">ACGFZB_35345</name>
</gene>
<evidence type="ECO:0000313" key="1">
    <source>
        <dbReference type="EMBL" id="MFG3015630.1"/>
    </source>
</evidence>
<proteinExistence type="predicted"/>